<dbReference type="InterPro" id="IPR014756">
    <property type="entry name" value="Ig_E-set"/>
</dbReference>
<proteinExistence type="predicted"/>
<dbReference type="Gene3D" id="2.60.40.1120">
    <property type="entry name" value="Carboxypeptidase-like, regulatory domain"/>
    <property type="match status" value="8"/>
</dbReference>
<dbReference type="AlphaFoldDB" id="A0A7Y4MQG7"/>
<dbReference type="InterPro" id="IPR008969">
    <property type="entry name" value="CarboxyPept-like_regulatory"/>
</dbReference>
<dbReference type="EMBL" id="JABFNT010000008">
    <property type="protein sequence ID" value="NOJ77428.1"/>
    <property type="molecule type" value="Genomic_DNA"/>
</dbReference>
<dbReference type="SUPFAM" id="SSF81296">
    <property type="entry name" value="E set domains"/>
    <property type="match status" value="1"/>
</dbReference>
<feature type="compositionally biased region" description="Basic residues" evidence="1">
    <location>
        <begin position="14"/>
        <end position="25"/>
    </location>
</feature>
<dbReference type="Pfam" id="PF13620">
    <property type="entry name" value="CarboxypepD_reg"/>
    <property type="match status" value="8"/>
</dbReference>
<dbReference type="Proteomes" id="UP000533080">
    <property type="component" value="Unassembled WGS sequence"/>
</dbReference>
<dbReference type="InterPro" id="IPR013783">
    <property type="entry name" value="Ig-like_fold"/>
</dbReference>
<comment type="caution">
    <text evidence="3">The sequence shown here is derived from an EMBL/GenBank/DDBJ whole genome shotgun (WGS) entry which is preliminary data.</text>
</comment>
<sequence>MRGPGGACQGGRPARARRIPPHACRGHAIPRNRRIHVPSGAAPFSGSPSHSRFLRVAHPMRLIRPSWLWALLLALSACSSTSTTPSDAGTQPDSGTQGGRIEGQAILEGASSHAGISVSVEGASLSTTTATDGRFTLENVAPGTHIVVAKMPGYSEARQSVTVATGASASVRLDLVRGRGSILGNVKVEGVLDASGVNVTLVETGAKTTTDATGLFTFSDLSQGTYTVALQKTNFLATQQTVEVRGTGSTLVNLSLSRERSSVTGVIQLEGSSNHAGAVVTLVEASLNATTNAEGQFNIENVMTGTYTLRVRRESYVDAQQTVEVRVNQPSQVNLTLLLVRGDVAGTVQLSDGATPSGVTITVTQTGANTTTNAQGQFTFTGLPLGTYTLTAQKEGYAVVQQSVTVRTGAAATVAFTLVRAQGRVVGTAVLEGASSHGGITVTLAETGATTTTNSQGSFTFNNVAAGTYTVEARLSGYAVARESVQVQENQAASVSLSLTRERGNVAGVIQLEGGISPVDINVTLAGTAFSARTNTAGQFTLTGVPTGSYTLEAQKDGFATGQRTVEVRAGEQAQVSLTLSRVRGNISGVVLLEDANTTSGISVALVESNASVLTDAQGRFSFNGLIVGTYTLSAYWTGYEIQERSVVVRNQETTVVNITLRRRPGVVVGTIQLEGESRHEGVTVSLSGHGATATTDAQGYFVLEGVPQGRHTLAASKANYAKAEAALDVREGGPQPVSLSLSRLGALEVSASKLAVQGGHLTLTGSGFGAERGPFTVTVGGEAVTDFISWSDTEVVARVAHHVAPGERDVVVTPGVPWRRHTTTTTVWVVPQETVAYGAHWGVGVLTSNHVSVWGGPSLADIHPVPAGLTDVVSVATSRRTAFALQADGTVVAWGGDLPSDLSVPADLTEVVAIAGGDSFVLALKADGTVVAWGESASAPSSDVRDVVGIAVTSNASQAFLADGTVVTWGQDNEGQAMPAEQLYLPPHDLGLRVPAR</sequence>
<dbReference type="GO" id="GO:0030246">
    <property type="term" value="F:carbohydrate binding"/>
    <property type="evidence" value="ECO:0007669"/>
    <property type="project" value="InterPro"/>
</dbReference>
<dbReference type="Pfam" id="PF01833">
    <property type="entry name" value="TIG"/>
    <property type="match status" value="1"/>
</dbReference>
<feature type="region of interest" description="Disordered" evidence="1">
    <location>
        <begin position="1"/>
        <end position="25"/>
    </location>
</feature>
<evidence type="ECO:0000313" key="3">
    <source>
        <dbReference type="EMBL" id="NOJ77428.1"/>
    </source>
</evidence>
<dbReference type="SUPFAM" id="SSF49452">
    <property type="entry name" value="Starch-binding domain-like"/>
    <property type="match status" value="7"/>
</dbReference>
<evidence type="ECO:0000259" key="2">
    <source>
        <dbReference type="Pfam" id="PF01833"/>
    </source>
</evidence>
<protein>
    <submittedName>
        <fullName evidence="3">PEGA domain-containing protein</fullName>
    </submittedName>
</protein>
<feature type="region of interest" description="Disordered" evidence="1">
    <location>
        <begin position="81"/>
        <end position="100"/>
    </location>
</feature>
<dbReference type="PROSITE" id="PS50012">
    <property type="entry name" value="RCC1_3"/>
    <property type="match status" value="1"/>
</dbReference>
<dbReference type="CDD" id="cd00102">
    <property type="entry name" value="IPT"/>
    <property type="match status" value="1"/>
</dbReference>
<evidence type="ECO:0000313" key="4">
    <source>
        <dbReference type="Proteomes" id="UP000533080"/>
    </source>
</evidence>
<reference evidence="3 4" key="1">
    <citation type="submission" date="2020-05" db="EMBL/GenBank/DDBJ databases">
        <authorList>
            <person name="Whitworth D."/>
        </authorList>
    </citation>
    <scope>NUCLEOTIDE SEQUENCE [LARGE SCALE GENOMIC DNA]</scope>
    <source>
        <strain evidence="3 4">AM005</strain>
    </source>
</reference>
<dbReference type="InterPro" id="IPR000408">
    <property type="entry name" value="Reg_chr_condens"/>
</dbReference>
<organism evidence="3 4">
    <name type="scientific">Myxococcus xanthus</name>
    <dbReference type="NCBI Taxonomy" id="34"/>
    <lineage>
        <taxon>Bacteria</taxon>
        <taxon>Pseudomonadati</taxon>
        <taxon>Myxococcota</taxon>
        <taxon>Myxococcia</taxon>
        <taxon>Myxococcales</taxon>
        <taxon>Cystobacterineae</taxon>
        <taxon>Myxococcaceae</taxon>
        <taxon>Myxococcus</taxon>
    </lineage>
</organism>
<gene>
    <name evidence="3" type="ORF">HNV28_03570</name>
</gene>
<feature type="domain" description="IPT/TIG" evidence="2">
    <location>
        <begin position="758"/>
        <end position="815"/>
    </location>
</feature>
<name>A0A7Y4MQG7_MYXXA</name>
<feature type="compositionally biased region" description="Polar residues" evidence="1">
    <location>
        <begin position="85"/>
        <end position="95"/>
    </location>
</feature>
<dbReference type="InterPro" id="IPR013784">
    <property type="entry name" value="Carb-bd-like_fold"/>
</dbReference>
<dbReference type="InterPro" id="IPR009091">
    <property type="entry name" value="RCC1/BLIP-II"/>
</dbReference>
<dbReference type="Pfam" id="PF13540">
    <property type="entry name" value="RCC1_2"/>
    <property type="match status" value="1"/>
</dbReference>
<accession>A0A7Y4MQG7</accession>
<dbReference type="PANTHER" id="PTHR13605">
    <property type="entry name" value="ER MEMBRANE PROTEIN COMPLEX SUBUNIT 7"/>
    <property type="match status" value="1"/>
</dbReference>
<dbReference type="Gene3D" id="2.60.40.10">
    <property type="entry name" value="Immunoglobulins"/>
    <property type="match status" value="1"/>
</dbReference>
<dbReference type="PANTHER" id="PTHR13605:SF4">
    <property type="entry name" value="ER MEMBRANE PROTEIN COMPLEX SUBUNIT 7"/>
    <property type="match status" value="1"/>
</dbReference>
<dbReference type="SUPFAM" id="SSF50985">
    <property type="entry name" value="RCC1/BLIP-II"/>
    <property type="match status" value="1"/>
</dbReference>
<dbReference type="InterPro" id="IPR039163">
    <property type="entry name" value="EMC7"/>
</dbReference>
<dbReference type="Gene3D" id="2.130.10.30">
    <property type="entry name" value="Regulator of chromosome condensation 1/beta-lactamase-inhibitor protein II"/>
    <property type="match status" value="1"/>
</dbReference>
<dbReference type="InterPro" id="IPR002909">
    <property type="entry name" value="IPT_dom"/>
</dbReference>
<dbReference type="SUPFAM" id="SSF49464">
    <property type="entry name" value="Carboxypeptidase regulatory domain-like"/>
    <property type="match status" value="1"/>
</dbReference>
<evidence type="ECO:0000256" key="1">
    <source>
        <dbReference type="SAM" id="MobiDB-lite"/>
    </source>
</evidence>